<dbReference type="AlphaFoldDB" id="A0AAW4ZR44"/>
<feature type="transmembrane region" description="Helical" evidence="1">
    <location>
        <begin position="87"/>
        <end position="107"/>
    </location>
</feature>
<feature type="transmembrane region" description="Helical" evidence="1">
    <location>
        <begin position="12"/>
        <end position="35"/>
    </location>
</feature>
<feature type="transmembrane region" description="Helical" evidence="1">
    <location>
        <begin position="113"/>
        <end position="134"/>
    </location>
</feature>
<feature type="transmembrane region" description="Helical" evidence="1">
    <location>
        <begin position="223"/>
        <end position="247"/>
    </location>
</feature>
<feature type="transmembrane region" description="Helical" evidence="1">
    <location>
        <begin position="267"/>
        <end position="289"/>
    </location>
</feature>
<proteinExistence type="predicted"/>
<reference evidence="2" key="1">
    <citation type="submission" date="2019-11" db="EMBL/GenBank/DDBJ databases">
        <title>Comparative genomics of photobacteria reveal adaptation to distinct habitats.</title>
        <authorList>
            <person name="Fuertes-Perez S."/>
            <person name="Hilgarth M."/>
            <person name="Vogel R.F."/>
        </authorList>
    </citation>
    <scope>NUCLEOTIDE SEQUENCE</scope>
    <source>
        <strain evidence="2">TMW2.2145</strain>
    </source>
</reference>
<evidence type="ECO:0000313" key="2">
    <source>
        <dbReference type="EMBL" id="MCF2300531.1"/>
    </source>
</evidence>
<keyword evidence="1" id="KW-0472">Membrane</keyword>
<dbReference type="InterPro" id="IPR043745">
    <property type="entry name" value="DUF5690"/>
</dbReference>
<feature type="transmembrane region" description="Helical" evidence="1">
    <location>
        <begin position="327"/>
        <end position="347"/>
    </location>
</feature>
<evidence type="ECO:0008006" key="4">
    <source>
        <dbReference type="Google" id="ProtNLM"/>
    </source>
</evidence>
<dbReference type="EMBL" id="WMCP01000001">
    <property type="protein sequence ID" value="MCF2300531.1"/>
    <property type="molecule type" value="Genomic_DNA"/>
</dbReference>
<evidence type="ECO:0000313" key="3">
    <source>
        <dbReference type="Proteomes" id="UP000813876"/>
    </source>
</evidence>
<gene>
    <name evidence="2" type="ORF">GLP33_02110</name>
</gene>
<evidence type="ECO:0000256" key="1">
    <source>
        <dbReference type="SAM" id="Phobius"/>
    </source>
</evidence>
<keyword evidence="1" id="KW-1133">Transmembrane helix</keyword>
<accession>A0AAW4ZR44</accession>
<keyword evidence="1" id="KW-0812">Transmembrane</keyword>
<dbReference type="Pfam" id="PF18943">
    <property type="entry name" value="DUF5690"/>
    <property type="match status" value="1"/>
</dbReference>
<feature type="transmembrane region" description="Helical" evidence="1">
    <location>
        <begin position="55"/>
        <end position="75"/>
    </location>
</feature>
<feature type="transmembrane region" description="Helical" evidence="1">
    <location>
        <begin position="394"/>
        <end position="417"/>
    </location>
</feature>
<feature type="transmembrane region" description="Helical" evidence="1">
    <location>
        <begin position="141"/>
        <end position="158"/>
    </location>
</feature>
<organism evidence="2 3">
    <name type="scientific">Photobacterium phosphoreum</name>
    <dbReference type="NCBI Taxonomy" id="659"/>
    <lineage>
        <taxon>Bacteria</taxon>
        <taxon>Pseudomonadati</taxon>
        <taxon>Pseudomonadota</taxon>
        <taxon>Gammaproteobacteria</taxon>
        <taxon>Vibrionales</taxon>
        <taxon>Vibrionaceae</taxon>
        <taxon>Photobacterium</taxon>
    </lineage>
</organism>
<feature type="transmembrane region" description="Helical" evidence="1">
    <location>
        <begin position="301"/>
        <end position="321"/>
    </location>
</feature>
<protein>
    <recommendedName>
        <fullName evidence="4">MFS transporter</fullName>
    </recommendedName>
</protein>
<sequence>MMLRFRNALERYDVLFVIYTSTAAFMAYLCAYAFRKPFTAGSYENIVGWDYDIDFKVALVIAQVFGYMLSKFIGIKVVSEMTKSRRAITIFLLLMVAELTLIAFPLVPAPYNIALLFINGLPLGMIWGLVFGFVEGRRTTEILGACLGVTFIVASGWVRSIGKWLIVDIGIPDIWMPAVAGALFTPLLILSVIGLANIPPPSALDIAERQKREPMNKAARKQFFMKFAPGIILLVLAFMFLTGMRDFRDNFESELWHALGYGDESGIFAYIGIRVAFFVLFGLAVMVVIKNNTKAFFANHIVILMGVTVVGGSTLLFELAMIEAKTWMVALGAGLYTAYIPFNCFMFDRMIASLQVAANAGFIMYLADSAGYLGSVSIMLYRAFGQADLSWLDFFINTSYFVSLITGSLIIASWIYFSHILSDQPADISVMAEPTLVRV</sequence>
<feature type="transmembrane region" description="Helical" evidence="1">
    <location>
        <begin position="178"/>
        <end position="202"/>
    </location>
</feature>
<dbReference type="Proteomes" id="UP000813876">
    <property type="component" value="Unassembled WGS sequence"/>
</dbReference>
<feature type="transmembrane region" description="Helical" evidence="1">
    <location>
        <begin position="359"/>
        <end position="382"/>
    </location>
</feature>
<comment type="caution">
    <text evidence="2">The sequence shown here is derived from an EMBL/GenBank/DDBJ whole genome shotgun (WGS) entry which is preliminary data.</text>
</comment>
<name>A0AAW4ZR44_PHOPO</name>